<evidence type="ECO:0000313" key="2">
    <source>
        <dbReference type="Proteomes" id="UP000580250"/>
    </source>
</evidence>
<evidence type="ECO:0000313" key="1">
    <source>
        <dbReference type="EMBL" id="CAD2167804.1"/>
    </source>
</evidence>
<gene>
    <name evidence="1" type="ORF">MENT_LOCUS19116</name>
</gene>
<accession>A0A6V7UYR8</accession>
<comment type="caution">
    <text evidence="1">The sequence shown here is derived from an EMBL/GenBank/DDBJ whole genome shotgun (WGS) entry which is preliminary data.</text>
</comment>
<organism evidence="1 2">
    <name type="scientific">Meloidogyne enterolobii</name>
    <name type="common">Root-knot nematode worm</name>
    <name type="synonym">Meloidogyne mayaguensis</name>
    <dbReference type="NCBI Taxonomy" id="390850"/>
    <lineage>
        <taxon>Eukaryota</taxon>
        <taxon>Metazoa</taxon>
        <taxon>Ecdysozoa</taxon>
        <taxon>Nematoda</taxon>
        <taxon>Chromadorea</taxon>
        <taxon>Rhabditida</taxon>
        <taxon>Tylenchina</taxon>
        <taxon>Tylenchomorpha</taxon>
        <taxon>Tylenchoidea</taxon>
        <taxon>Meloidogynidae</taxon>
        <taxon>Meloidogyninae</taxon>
        <taxon>Meloidogyne</taxon>
    </lineage>
</organism>
<proteinExistence type="predicted"/>
<dbReference type="EMBL" id="CAJEWN010000132">
    <property type="protein sequence ID" value="CAD2167804.1"/>
    <property type="molecule type" value="Genomic_DNA"/>
</dbReference>
<dbReference type="AlphaFoldDB" id="A0A6V7UYR8"/>
<dbReference type="Proteomes" id="UP000580250">
    <property type="component" value="Unassembled WGS sequence"/>
</dbReference>
<reference evidence="1 2" key="1">
    <citation type="submission" date="2020-08" db="EMBL/GenBank/DDBJ databases">
        <authorList>
            <person name="Koutsovoulos G."/>
            <person name="Danchin GJ E."/>
        </authorList>
    </citation>
    <scope>NUCLEOTIDE SEQUENCE [LARGE SCALE GENOMIC DNA]</scope>
</reference>
<name>A0A6V7UYR8_MELEN</name>
<sequence>MELCEDGIDIAVASISVLCRRGVRKFSGRFNCEQRLFKEEEFNKDCIKSLEIGLYNNQEFFCKLKIGKEKECCLKDLELATNSLKEGCRPLGKVGVVFTQGLCNVGRAVAIASAIVGCQEATNFTQVEVKKGCFDALGVKDISIGALADTSL</sequence>
<protein>
    <submittedName>
        <fullName evidence="1">Uncharacterized protein</fullName>
    </submittedName>
</protein>